<accession>A0A8S5MMM9</accession>
<dbReference type="EMBL" id="BK014938">
    <property type="protein sequence ID" value="DAD83488.1"/>
    <property type="molecule type" value="Genomic_DNA"/>
</dbReference>
<sequence>MNLRYVKGLKVEKMSGVSNIQHHVKDPMDYPKVQGGYEGLAQVIFSTQMDNLLIDLTKEMVKLKSKL</sequence>
<organism evidence="1">
    <name type="scientific">Siphoviridae sp. ctxc31</name>
    <dbReference type="NCBI Taxonomy" id="2826520"/>
    <lineage>
        <taxon>Viruses</taxon>
        <taxon>Duplodnaviria</taxon>
        <taxon>Heunggongvirae</taxon>
        <taxon>Uroviricota</taxon>
        <taxon>Caudoviricetes</taxon>
    </lineage>
</organism>
<reference evidence="1" key="1">
    <citation type="journal article" date="2021" name="Proc. Natl. Acad. Sci. U.S.A.">
        <title>A Catalog of Tens of Thousands of Viruses from Human Metagenomes Reveals Hidden Associations with Chronic Diseases.</title>
        <authorList>
            <person name="Tisza M.J."/>
            <person name="Buck C.B."/>
        </authorList>
    </citation>
    <scope>NUCLEOTIDE SEQUENCE</scope>
    <source>
        <strain evidence="1">Ctxc31</strain>
    </source>
</reference>
<proteinExistence type="predicted"/>
<evidence type="ECO:0000313" key="1">
    <source>
        <dbReference type="EMBL" id="DAD83488.1"/>
    </source>
</evidence>
<protein>
    <submittedName>
        <fullName evidence="1">Uncharacterized protein</fullName>
    </submittedName>
</protein>
<name>A0A8S5MMM9_9CAUD</name>